<dbReference type="Gene3D" id="3.40.50.2300">
    <property type="match status" value="1"/>
</dbReference>
<dbReference type="InterPro" id="IPR001867">
    <property type="entry name" value="OmpR/PhoB-type_DNA-bd"/>
</dbReference>
<organism evidence="6 7">
    <name type="scientific">Gulosibacter chungangensis</name>
    <dbReference type="NCBI Taxonomy" id="979746"/>
    <lineage>
        <taxon>Bacteria</taxon>
        <taxon>Bacillati</taxon>
        <taxon>Actinomycetota</taxon>
        <taxon>Actinomycetes</taxon>
        <taxon>Micrococcales</taxon>
        <taxon>Microbacteriaceae</taxon>
        <taxon>Gulosibacter</taxon>
    </lineage>
</organism>
<evidence type="ECO:0000259" key="4">
    <source>
        <dbReference type="PROSITE" id="PS50110"/>
    </source>
</evidence>
<dbReference type="GO" id="GO:0032993">
    <property type="term" value="C:protein-DNA complex"/>
    <property type="evidence" value="ECO:0007669"/>
    <property type="project" value="TreeGrafter"/>
</dbReference>
<dbReference type="Proteomes" id="UP000433493">
    <property type="component" value="Unassembled WGS sequence"/>
</dbReference>
<proteinExistence type="predicted"/>
<dbReference type="Gene3D" id="1.10.10.10">
    <property type="entry name" value="Winged helix-like DNA-binding domain superfamily/Winged helix DNA-binding domain"/>
    <property type="match status" value="1"/>
</dbReference>
<evidence type="ECO:0000256" key="2">
    <source>
        <dbReference type="PROSITE-ProRule" id="PRU00169"/>
    </source>
</evidence>
<evidence type="ECO:0000256" key="3">
    <source>
        <dbReference type="PROSITE-ProRule" id="PRU01091"/>
    </source>
</evidence>
<feature type="domain" description="OmpR/PhoB-type" evidence="5">
    <location>
        <begin position="132"/>
        <end position="226"/>
    </location>
</feature>
<dbReference type="Pfam" id="PF00072">
    <property type="entry name" value="Response_reg"/>
    <property type="match status" value="1"/>
</dbReference>
<dbReference type="PANTHER" id="PTHR48111:SF38">
    <property type="entry name" value="TWO-COMPONENT RESPONSE REGULATOR"/>
    <property type="match status" value="1"/>
</dbReference>
<feature type="domain" description="Response regulatory" evidence="4">
    <location>
        <begin position="3"/>
        <end position="117"/>
    </location>
</feature>
<sequence>MPQILIIEDEPRISDFVSKGLAIEGFTSQTAATGAEGLGLALTGNFELVILDLGLPDMDGFDVLKKIRLVDEELPVIILTARTSGADTVAGLTGGANDYVPKPFRFPELVARVRLRMKDAAAQQPELPEPDAQLLRHVDLTLDPVRHLVTIGERTVELSAREFDLAEMFLRYPGQALTREQLLSNVWGYDHDTASNVVDVYVRYLRNKLGASRFATVRGVGYRLVEDKHYVPEG</sequence>
<dbReference type="EMBL" id="WBKB01000006">
    <property type="protein sequence ID" value="KAB1642228.1"/>
    <property type="molecule type" value="Genomic_DNA"/>
</dbReference>
<dbReference type="SMART" id="SM00862">
    <property type="entry name" value="Trans_reg_C"/>
    <property type="match status" value="1"/>
</dbReference>
<evidence type="ECO:0000259" key="5">
    <source>
        <dbReference type="PROSITE" id="PS51755"/>
    </source>
</evidence>
<dbReference type="GO" id="GO:0005829">
    <property type="term" value="C:cytosol"/>
    <property type="evidence" value="ECO:0007669"/>
    <property type="project" value="TreeGrafter"/>
</dbReference>
<feature type="DNA-binding region" description="OmpR/PhoB-type" evidence="3">
    <location>
        <begin position="132"/>
        <end position="226"/>
    </location>
</feature>
<protein>
    <submittedName>
        <fullName evidence="6">Response regulator transcription factor</fullName>
    </submittedName>
</protein>
<dbReference type="SUPFAM" id="SSF52172">
    <property type="entry name" value="CheY-like"/>
    <property type="match status" value="1"/>
</dbReference>
<dbReference type="AlphaFoldDB" id="A0A7J5B9G1"/>
<accession>A0A7J5B9G1</accession>
<dbReference type="GO" id="GO:0006355">
    <property type="term" value="P:regulation of DNA-templated transcription"/>
    <property type="evidence" value="ECO:0007669"/>
    <property type="project" value="InterPro"/>
</dbReference>
<dbReference type="InterPro" id="IPR001789">
    <property type="entry name" value="Sig_transdc_resp-reg_receiver"/>
</dbReference>
<dbReference type="PANTHER" id="PTHR48111">
    <property type="entry name" value="REGULATOR OF RPOS"/>
    <property type="match status" value="1"/>
</dbReference>
<dbReference type="InterPro" id="IPR011006">
    <property type="entry name" value="CheY-like_superfamily"/>
</dbReference>
<dbReference type="RefSeq" id="WP_158052683.1">
    <property type="nucleotide sequence ID" value="NZ_WBKB01000006.1"/>
</dbReference>
<dbReference type="GO" id="GO:0000156">
    <property type="term" value="F:phosphorelay response regulator activity"/>
    <property type="evidence" value="ECO:0007669"/>
    <property type="project" value="TreeGrafter"/>
</dbReference>
<name>A0A7J5B9G1_9MICO</name>
<keyword evidence="1 3" id="KW-0238">DNA-binding</keyword>
<dbReference type="Pfam" id="PF00486">
    <property type="entry name" value="Trans_reg_C"/>
    <property type="match status" value="1"/>
</dbReference>
<dbReference type="CDD" id="cd00383">
    <property type="entry name" value="trans_reg_C"/>
    <property type="match status" value="1"/>
</dbReference>
<reference evidence="6 7" key="1">
    <citation type="submission" date="2019-09" db="EMBL/GenBank/DDBJ databases">
        <title>Phylogeny of genus Pseudoclavibacter and closely related genus.</title>
        <authorList>
            <person name="Li Y."/>
        </authorList>
    </citation>
    <scope>NUCLEOTIDE SEQUENCE [LARGE SCALE GENOMIC DNA]</scope>
    <source>
        <strain evidence="6 7">KCTC 13959</strain>
    </source>
</reference>
<gene>
    <name evidence="6" type="ORF">F8O05_10425</name>
</gene>
<evidence type="ECO:0000313" key="6">
    <source>
        <dbReference type="EMBL" id="KAB1642228.1"/>
    </source>
</evidence>
<comment type="caution">
    <text evidence="6">The sequence shown here is derived from an EMBL/GenBank/DDBJ whole genome shotgun (WGS) entry which is preliminary data.</text>
</comment>
<dbReference type="PROSITE" id="PS50110">
    <property type="entry name" value="RESPONSE_REGULATORY"/>
    <property type="match status" value="1"/>
</dbReference>
<evidence type="ECO:0000313" key="7">
    <source>
        <dbReference type="Proteomes" id="UP000433493"/>
    </source>
</evidence>
<dbReference type="OrthoDB" id="9812490at2"/>
<dbReference type="GO" id="GO:0000976">
    <property type="term" value="F:transcription cis-regulatory region binding"/>
    <property type="evidence" value="ECO:0007669"/>
    <property type="project" value="TreeGrafter"/>
</dbReference>
<dbReference type="SMART" id="SM00448">
    <property type="entry name" value="REC"/>
    <property type="match status" value="1"/>
</dbReference>
<evidence type="ECO:0000256" key="1">
    <source>
        <dbReference type="ARBA" id="ARBA00023125"/>
    </source>
</evidence>
<keyword evidence="7" id="KW-1185">Reference proteome</keyword>
<dbReference type="InterPro" id="IPR039420">
    <property type="entry name" value="WalR-like"/>
</dbReference>
<feature type="modified residue" description="4-aspartylphosphate" evidence="2">
    <location>
        <position position="52"/>
    </location>
</feature>
<dbReference type="PROSITE" id="PS51755">
    <property type="entry name" value="OMPR_PHOB"/>
    <property type="match status" value="1"/>
</dbReference>
<dbReference type="InterPro" id="IPR036388">
    <property type="entry name" value="WH-like_DNA-bd_sf"/>
</dbReference>
<keyword evidence="2" id="KW-0597">Phosphoprotein</keyword>